<comment type="caution">
    <text evidence="2">The sequence shown here is derived from an EMBL/GenBank/DDBJ whole genome shotgun (WGS) entry which is preliminary data.</text>
</comment>
<keyword evidence="3" id="KW-1185">Reference proteome</keyword>
<accession>A0A9N8QGP4</accession>
<sequence>MAGSYGTSHGSFGGGRGPVIKPSIEYAGEADLDLYESFVFDLQRVFRTYPSNVSEATKVSVLGGQLTGKARIFFNSKDYYYSEWQTVCEELQVRYLPLVAPELTWNKFWNVQQWDEEQRVERPIHEVIQELEAHQLRLGPSCNNEIMRMRLLGAFSDRMNDAMVQVRVNTWDELRENALQTDQRRRQNLQRRAERSEKPVKALPQ</sequence>
<feature type="region of interest" description="Disordered" evidence="1">
    <location>
        <begin position="182"/>
        <end position="205"/>
    </location>
</feature>
<dbReference type="AlphaFoldDB" id="A0A9N8QGP4"/>
<evidence type="ECO:0000313" key="3">
    <source>
        <dbReference type="Proteomes" id="UP000836404"/>
    </source>
</evidence>
<evidence type="ECO:0000256" key="1">
    <source>
        <dbReference type="SAM" id="MobiDB-lite"/>
    </source>
</evidence>
<feature type="non-terminal residue" evidence="2">
    <location>
        <position position="205"/>
    </location>
</feature>
<gene>
    <name evidence="2" type="ORF">JKILLFL_G8973</name>
</gene>
<feature type="compositionally biased region" description="Basic and acidic residues" evidence="1">
    <location>
        <begin position="191"/>
        <end position="205"/>
    </location>
</feature>
<name>A0A9N8QGP4_9BASI</name>
<dbReference type="Proteomes" id="UP000836404">
    <property type="component" value="Unassembled WGS sequence"/>
</dbReference>
<evidence type="ECO:0000313" key="2">
    <source>
        <dbReference type="EMBL" id="CAD6944820.1"/>
    </source>
</evidence>
<proteinExistence type="predicted"/>
<dbReference type="EMBL" id="CAJHJF010004689">
    <property type="protein sequence ID" value="CAD6944820.1"/>
    <property type="molecule type" value="Genomic_DNA"/>
</dbReference>
<organism evidence="2 3">
    <name type="scientific">Tilletia laevis</name>
    <dbReference type="NCBI Taxonomy" id="157183"/>
    <lineage>
        <taxon>Eukaryota</taxon>
        <taxon>Fungi</taxon>
        <taxon>Dikarya</taxon>
        <taxon>Basidiomycota</taxon>
        <taxon>Ustilaginomycotina</taxon>
        <taxon>Exobasidiomycetes</taxon>
        <taxon>Tilletiales</taxon>
        <taxon>Tilletiaceae</taxon>
        <taxon>Tilletia</taxon>
    </lineage>
</organism>
<reference evidence="2 3" key="1">
    <citation type="submission" date="2020-10" db="EMBL/GenBank/DDBJ databases">
        <authorList>
            <person name="Sedaghatjoo S."/>
        </authorList>
    </citation>
    <scope>NUCLEOTIDE SEQUENCE [LARGE SCALE GENOMIC DNA]</scope>
    <source>
        <strain evidence="2 3">LLFL</strain>
    </source>
</reference>
<protein>
    <submittedName>
        <fullName evidence="2">Uncharacterized protein</fullName>
    </submittedName>
</protein>